<evidence type="ECO:0000313" key="5">
    <source>
        <dbReference type="Proteomes" id="UP000030645"/>
    </source>
</evidence>
<accession>W9SBM9</accession>
<keyword evidence="2" id="KW-0804">Transcription</keyword>
<dbReference type="PANTHER" id="PTHR13068:SF133">
    <property type="entry name" value="MITOCHONDRIAL TRANSCRIPTION TERMINATION FACTOR FAMILY PROTEIN"/>
    <property type="match status" value="1"/>
</dbReference>
<evidence type="ECO:0000256" key="2">
    <source>
        <dbReference type="ARBA" id="ARBA00022472"/>
    </source>
</evidence>
<dbReference type="EMBL" id="KE346351">
    <property type="protein sequence ID" value="EXC34721.1"/>
    <property type="molecule type" value="Genomic_DNA"/>
</dbReference>
<dbReference type="InterPro" id="IPR003690">
    <property type="entry name" value="MTERF"/>
</dbReference>
<dbReference type="STRING" id="981085.W9SBM9"/>
<keyword evidence="5" id="KW-1185">Reference proteome</keyword>
<dbReference type="GO" id="GO:0006353">
    <property type="term" value="P:DNA-templated transcription termination"/>
    <property type="evidence" value="ECO:0007669"/>
    <property type="project" value="UniProtKB-KW"/>
</dbReference>
<gene>
    <name evidence="4" type="ORF">L484_020494</name>
</gene>
<protein>
    <submittedName>
        <fullName evidence="4">Uncharacterized protein</fullName>
    </submittedName>
</protein>
<dbReference type="InterPro" id="IPR038538">
    <property type="entry name" value="MTERF_sf"/>
</dbReference>
<evidence type="ECO:0000256" key="3">
    <source>
        <dbReference type="ARBA" id="ARBA00022946"/>
    </source>
</evidence>
<organism evidence="4 5">
    <name type="scientific">Morus notabilis</name>
    <dbReference type="NCBI Taxonomy" id="981085"/>
    <lineage>
        <taxon>Eukaryota</taxon>
        <taxon>Viridiplantae</taxon>
        <taxon>Streptophyta</taxon>
        <taxon>Embryophyta</taxon>
        <taxon>Tracheophyta</taxon>
        <taxon>Spermatophyta</taxon>
        <taxon>Magnoliopsida</taxon>
        <taxon>eudicotyledons</taxon>
        <taxon>Gunneridae</taxon>
        <taxon>Pentapetalae</taxon>
        <taxon>rosids</taxon>
        <taxon>fabids</taxon>
        <taxon>Rosales</taxon>
        <taxon>Moraceae</taxon>
        <taxon>Moreae</taxon>
        <taxon>Morus</taxon>
    </lineage>
</organism>
<keyword evidence="3" id="KW-0809">Transit peptide</keyword>
<reference evidence="5" key="1">
    <citation type="submission" date="2013-01" db="EMBL/GenBank/DDBJ databases">
        <title>Draft Genome Sequence of a Mulberry Tree, Morus notabilis C.K. Schneid.</title>
        <authorList>
            <person name="He N."/>
            <person name="Zhao S."/>
        </authorList>
    </citation>
    <scope>NUCLEOTIDE SEQUENCE</scope>
</reference>
<name>W9SBM9_9ROSA</name>
<dbReference type="eggNOG" id="KOG1267">
    <property type="taxonomic scope" value="Eukaryota"/>
</dbReference>
<evidence type="ECO:0000313" key="4">
    <source>
        <dbReference type="EMBL" id="EXC34721.1"/>
    </source>
</evidence>
<dbReference type="GO" id="GO:0003676">
    <property type="term" value="F:nucleic acid binding"/>
    <property type="evidence" value="ECO:0007669"/>
    <property type="project" value="InterPro"/>
</dbReference>
<proteinExistence type="inferred from homology"/>
<keyword evidence="2" id="KW-0805">Transcription regulation</keyword>
<evidence type="ECO:0000256" key="1">
    <source>
        <dbReference type="ARBA" id="ARBA00007692"/>
    </source>
</evidence>
<dbReference type="PANTHER" id="PTHR13068">
    <property type="entry name" value="CGI-12 PROTEIN-RELATED"/>
    <property type="match status" value="1"/>
</dbReference>
<sequence>MDLLVNEMGWKPADIAGVPNVLHYGLQRWIVPRCSVIRVLLSKDLIKEKPSLSSVFVSTKENFLKNFVIPYQEQVPKLLRIFHGENESLKWG</sequence>
<keyword evidence="2" id="KW-0806">Transcription termination</keyword>
<dbReference type="AlphaFoldDB" id="W9SBM9"/>
<dbReference type="Gene3D" id="1.25.70.10">
    <property type="entry name" value="Transcription termination factor 3, mitochondrial"/>
    <property type="match status" value="1"/>
</dbReference>
<dbReference type="Pfam" id="PF02536">
    <property type="entry name" value="mTERF"/>
    <property type="match status" value="1"/>
</dbReference>
<comment type="similarity">
    <text evidence="1">Belongs to the mTERF family.</text>
</comment>
<dbReference type="Proteomes" id="UP000030645">
    <property type="component" value="Unassembled WGS sequence"/>
</dbReference>